<dbReference type="Proteomes" id="UP000028980">
    <property type="component" value="Unassembled WGS sequence"/>
</dbReference>
<protein>
    <submittedName>
        <fullName evidence="1">Uncharacterized protein</fullName>
    </submittedName>
</protein>
<name>A0A081DCH3_NONUL</name>
<sequence length="141" mass="16573">MLYNVSYNDPETRRLIENDVGKVLSLRQRWKLNGSGSPKLHITSSSIQIHNLLVVDNSLNVCNIELREKGIIVRFRSRLQTYALPIPYYKLNVYKGRAEEYSIYRDNYFVKIKANRKPIHDFFKKVSQQKGNTGFEYVDDL</sequence>
<organism evidence="1 2">
    <name type="scientific">Nonlabens ulvanivorans</name>
    <name type="common">Persicivirga ulvanivorans</name>
    <dbReference type="NCBI Taxonomy" id="906888"/>
    <lineage>
        <taxon>Bacteria</taxon>
        <taxon>Pseudomonadati</taxon>
        <taxon>Bacteroidota</taxon>
        <taxon>Flavobacteriia</taxon>
        <taxon>Flavobacteriales</taxon>
        <taxon>Flavobacteriaceae</taxon>
        <taxon>Nonlabens</taxon>
    </lineage>
</organism>
<reference evidence="1 2" key="1">
    <citation type="journal article" date="2014" name="Genome Announc.">
        <title>Draft Genome Sequences of Marine Flavobacterium Nonlabens Strains NR17, NR24, NR27, NR32, NR33, and Ara13.</title>
        <authorList>
            <person name="Nakanishi M."/>
            <person name="Meirelles P."/>
            <person name="Suzuki R."/>
            <person name="Takatani N."/>
            <person name="Mino S."/>
            <person name="Suda W."/>
            <person name="Oshima K."/>
            <person name="Hattori M."/>
            <person name="Ohkuma M."/>
            <person name="Hosokawa M."/>
            <person name="Miyashita K."/>
            <person name="Thompson F.L."/>
            <person name="Niwa A."/>
            <person name="Sawabe T."/>
            <person name="Sawabe T."/>
        </authorList>
    </citation>
    <scope>NUCLEOTIDE SEQUENCE [LARGE SCALE GENOMIC DNA]</scope>
    <source>
        <strain evidence="2">JCM19296</strain>
    </source>
</reference>
<comment type="caution">
    <text evidence="1">The sequence shown here is derived from an EMBL/GenBank/DDBJ whole genome shotgun (WGS) entry which is preliminary data.</text>
</comment>
<dbReference type="AlphaFoldDB" id="A0A081DCH3"/>
<accession>A0A081DCH3</accession>
<dbReference type="EMBL" id="BBLG01000004">
    <property type="protein sequence ID" value="GAK76619.1"/>
    <property type="molecule type" value="Genomic_DNA"/>
</dbReference>
<evidence type="ECO:0000313" key="1">
    <source>
        <dbReference type="EMBL" id="GAK76619.1"/>
    </source>
</evidence>
<gene>
    <name evidence="1" type="ORF">JCM19296_2216</name>
</gene>
<evidence type="ECO:0000313" key="2">
    <source>
        <dbReference type="Proteomes" id="UP000028980"/>
    </source>
</evidence>
<proteinExistence type="predicted"/>